<protein>
    <recommendedName>
        <fullName evidence="7 14">Transketolase</fullName>
        <ecNumber evidence="7 14">2.2.1.1</ecNumber>
    </recommendedName>
</protein>
<evidence type="ECO:0000256" key="10">
    <source>
        <dbReference type="ARBA" id="ARBA00022837"/>
    </source>
</evidence>
<keyword evidence="23" id="KW-1185">Reference proteome</keyword>
<feature type="binding site" evidence="16">
    <location>
        <position position="27"/>
    </location>
    <ligand>
        <name>substrate</name>
    </ligand>
</feature>
<comment type="similarity">
    <text evidence="5 20">Belongs to the transketolase family.</text>
</comment>
<feature type="domain" description="Transketolase-like pyrimidine-binding" evidence="21">
    <location>
        <begin position="353"/>
        <end position="524"/>
    </location>
</feature>
<dbReference type="RefSeq" id="WP_080064987.1">
    <property type="nucleotide sequence ID" value="NZ_MZGX01000016.1"/>
</dbReference>
<feature type="binding site" evidence="16">
    <location>
        <position position="383"/>
    </location>
    <ligand>
        <name>substrate</name>
    </ligand>
</feature>
<feature type="binding site" evidence="18">
    <location>
        <position position="156"/>
    </location>
    <ligand>
        <name>Mg(2+)</name>
        <dbReference type="ChEBI" id="CHEBI:18420"/>
    </ligand>
</feature>
<name>A0A1V4SK50_RUMHU</name>
<evidence type="ECO:0000256" key="1">
    <source>
        <dbReference type="ARBA" id="ARBA00001913"/>
    </source>
</evidence>
<reference evidence="22 23" key="1">
    <citation type="submission" date="2017-03" db="EMBL/GenBank/DDBJ databases">
        <title>Genome sequence of Clostridium hungatei DSM 14427.</title>
        <authorList>
            <person name="Poehlein A."/>
            <person name="Daniel R."/>
        </authorList>
    </citation>
    <scope>NUCLEOTIDE SEQUENCE [LARGE SCALE GENOMIC DNA]</scope>
    <source>
        <strain evidence="22 23">DSM 14427</strain>
    </source>
</reference>
<comment type="cofactor">
    <cofactor evidence="3">
        <name>Co(2+)</name>
        <dbReference type="ChEBI" id="CHEBI:48828"/>
    </cofactor>
</comment>
<feature type="binding site" evidence="17">
    <location>
        <position position="186"/>
    </location>
    <ligand>
        <name>thiamine diphosphate</name>
        <dbReference type="ChEBI" id="CHEBI:58937"/>
    </ligand>
</feature>
<dbReference type="SMART" id="SM00861">
    <property type="entry name" value="Transket_pyr"/>
    <property type="match status" value="1"/>
</dbReference>
<keyword evidence="8 20" id="KW-0808">Transferase</keyword>
<dbReference type="SUPFAM" id="SSF52518">
    <property type="entry name" value="Thiamin diphosphate-binding fold (THDP-binding)"/>
    <property type="match status" value="2"/>
</dbReference>
<proteinExistence type="inferred from homology"/>
<dbReference type="FunFam" id="3.40.50.920:FF:000003">
    <property type="entry name" value="Transketolase"/>
    <property type="match status" value="1"/>
</dbReference>
<feature type="site" description="Important for catalytic activity" evidence="19">
    <location>
        <position position="27"/>
    </location>
</feature>
<dbReference type="InterPro" id="IPR005474">
    <property type="entry name" value="Transketolase_N"/>
</dbReference>
<dbReference type="InterPro" id="IPR055152">
    <property type="entry name" value="Transketolase-like_C_2"/>
</dbReference>
<evidence type="ECO:0000256" key="7">
    <source>
        <dbReference type="ARBA" id="ARBA00013152"/>
    </source>
</evidence>
<dbReference type="InterPro" id="IPR029061">
    <property type="entry name" value="THDP-binding"/>
</dbReference>
<evidence type="ECO:0000259" key="21">
    <source>
        <dbReference type="SMART" id="SM00861"/>
    </source>
</evidence>
<comment type="caution">
    <text evidence="22">The sequence shown here is derived from an EMBL/GenBank/DDBJ whole genome shotgun (WGS) entry which is preliminary data.</text>
</comment>
<feature type="binding site" evidence="18">
    <location>
        <position position="188"/>
    </location>
    <ligand>
        <name>Mg(2+)</name>
        <dbReference type="ChEBI" id="CHEBI:18420"/>
    </ligand>
</feature>
<feature type="active site" description="Proton donor" evidence="15">
    <location>
        <position position="410"/>
    </location>
</feature>
<feature type="binding site" evidence="16">
    <location>
        <position position="468"/>
    </location>
    <ligand>
        <name>substrate</name>
    </ligand>
</feature>
<dbReference type="InterPro" id="IPR033247">
    <property type="entry name" value="Transketolase_fam"/>
</dbReference>
<dbReference type="AlphaFoldDB" id="A0A1V4SK50"/>
<dbReference type="GO" id="GO:0006098">
    <property type="term" value="P:pentose-phosphate shunt"/>
    <property type="evidence" value="ECO:0007669"/>
    <property type="project" value="TreeGrafter"/>
</dbReference>
<dbReference type="Pfam" id="PF00456">
    <property type="entry name" value="Transketolase_N"/>
    <property type="match status" value="1"/>
</dbReference>
<comment type="catalytic activity">
    <reaction evidence="13 20">
        <text>D-sedoheptulose 7-phosphate + D-glyceraldehyde 3-phosphate = aldehydo-D-ribose 5-phosphate + D-xylulose 5-phosphate</text>
        <dbReference type="Rhea" id="RHEA:10508"/>
        <dbReference type="ChEBI" id="CHEBI:57483"/>
        <dbReference type="ChEBI" id="CHEBI:57737"/>
        <dbReference type="ChEBI" id="CHEBI:58273"/>
        <dbReference type="ChEBI" id="CHEBI:59776"/>
        <dbReference type="EC" id="2.2.1.1"/>
    </reaction>
</comment>
<dbReference type="PANTHER" id="PTHR43522">
    <property type="entry name" value="TRANSKETOLASE"/>
    <property type="match status" value="1"/>
</dbReference>
<dbReference type="Pfam" id="PF02779">
    <property type="entry name" value="Transket_pyr"/>
    <property type="match status" value="1"/>
</dbReference>
<dbReference type="InterPro" id="IPR020826">
    <property type="entry name" value="Transketolase_BS"/>
</dbReference>
<feature type="binding site" evidence="16">
    <location>
        <position position="356"/>
    </location>
    <ligand>
        <name>substrate</name>
    </ligand>
</feature>
<evidence type="ECO:0000256" key="20">
    <source>
        <dbReference type="RuleBase" id="RU004996"/>
    </source>
</evidence>
<feature type="binding site" evidence="16">
    <location>
        <position position="460"/>
    </location>
    <ligand>
        <name>substrate</name>
    </ligand>
</feature>
<comment type="function">
    <text evidence="4 20">Catalyzes the transfer of a two-carbon ketol group from a ketose donor to an aldose acceptor, via a covalent intermediate with the cofactor thiamine pyrophosphate.</text>
</comment>
<feature type="site" description="Important for catalytic activity" evidence="19">
    <location>
        <position position="261"/>
    </location>
</feature>
<comment type="subunit">
    <text evidence="6 20">Homodimer.</text>
</comment>
<accession>A0A1V4SK50</accession>
<evidence type="ECO:0000256" key="8">
    <source>
        <dbReference type="ARBA" id="ARBA00022679"/>
    </source>
</evidence>
<comment type="cofactor">
    <cofactor evidence="1">
        <name>Ca(2+)</name>
        <dbReference type="ChEBI" id="CHEBI:29108"/>
    </cofactor>
</comment>
<dbReference type="CDD" id="cd07033">
    <property type="entry name" value="TPP_PYR_DXS_TK_like"/>
    <property type="match status" value="1"/>
</dbReference>
<dbReference type="PROSITE" id="PS00802">
    <property type="entry name" value="TRANSKETOLASE_2"/>
    <property type="match status" value="1"/>
</dbReference>
<evidence type="ECO:0000256" key="6">
    <source>
        <dbReference type="ARBA" id="ARBA00011738"/>
    </source>
</evidence>
<dbReference type="Gene3D" id="3.40.50.970">
    <property type="match status" value="2"/>
</dbReference>
<dbReference type="InterPro" id="IPR005478">
    <property type="entry name" value="Transketolase_bac-like"/>
</dbReference>
<dbReference type="EC" id="2.2.1.1" evidence="7 14"/>
<comment type="cofactor">
    <cofactor evidence="2">
        <name>Mn(2+)</name>
        <dbReference type="ChEBI" id="CHEBI:29035"/>
    </cofactor>
</comment>
<dbReference type="FunFam" id="3.40.50.970:FF:000004">
    <property type="entry name" value="Transketolase"/>
    <property type="match status" value="1"/>
</dbReference>
<comment type="cofactor">
    <cofactor evidence="18">
        <name>Mg(2+)</name>
        <dbReference type="ChEBI" id="CHEBI:18420"/>
    </cofactor>
    <text evidence="18">Binds 1 Mg(2+) ion per subunit. Can also utilize other divalent metal cations, such as Ca(2+), Mn(2+) and Co(2+).</text>
</comment>
<feature type="binding site" evidence="18">
    <location>
        <position position="186"/>
    </location>
    <ligand>
        <name>Mg(2+)</name>
        <dbReference type="ChEBI" id="CHEBI:18420"/>
    </ligand>
</feature>
<feature type="binding site" evidence="16">
    <location>
        <position position="519"/>
    </location>
    <ligand>
        <name>substrate</name>
    </ligand>
</feature>
<dbReference type="EMBL" id="MZGX01000016">
    <property type="protein sequence ID" value="OPX43611.1"/>
    <property type="molecule type" value="Genomic_DNA"/>
</dbReference>
<dbReference type="CDD" id="cd02012">
    <property type="entry name" value="TPP_TK"/>
    <property type="match status" value="1"/>
</dbReference>
<evidence type="ECO:0000256" key="17">
    <source>
        <dbReference type="PIRSR" id="PIRSR605478-3"/>
    </source>
</evidence>
<evidence type="ECO:0000256" key="5">
    <source>
        <dbReference type="ARBA" id="ARBA00007131"/>
    </source>
</evidence>
<dbReference type="GO" id="GO:0004802">
    <property type="term" value="F:transketolase activity"/>
    <property type="evidence" value="ECO:0007669"/>
    <property type="project" value="UniProtKB-UniRule"/>
</dbReference>
<evidence type="ECO:0000256" key="18">
    <source>
        <dbReference type="PIRSR" id="PIRSR605478-4"/>
    </source>
</evidence>
<dbReference type="NCBIfam" id="TIGR00232">
    <property type="entry name" value="tktlase_bact"/>
    <property type="match status" value="1"/>
</dbReference>
<evidence type="ECO:0000256" key="9">
    <source>
        <dbReference type="ARBA" id="ARBA00022723"/>
    </source>
</evidence>
<dbReference type="STRING" id="48256.CLHUN_25500"/>
<keyword evidence="10 20" id="KW-0106">Calcium</keyword>
<dbReference type="Gene3D" id="3.40.50.920">
    <property type="match status" value="1"/>
</dbReference>
<comment type="cofactor">
    <cofactor evidence="20">
        <name>Mg(2+)</name>
        <dbReference type="ChEBI" id="CHEBI:18420"/>
    </cofactor>
    <cofactor evidence="20">
        <name>Ca(2+)</name>
        <dbReference type="ChEBI" id="CHEBI:29108"/>
    </cofactor>
    <cofactor evidence="20">
        <name>Mn(2+)</name>
        <dbReference type="ChEBI" id="CHEBI:29035"/>
    </cofactor>
    <cofactor evidence="20">
        <name>Co(2+)</name>
        <dbReference type="ChEBI" id="CHEBI:48828"/>
    </cofactor>
    <text evidence="20">Binds 1 Mg(2+) ion per subunit. Can also utilize other divalent metal cations, such as Ca(2+), Mn(2+) and Co(2+).</text>
</comment>
<dbReference type="GO" id="GO:0046872">
    <property type="term" value="F:metal ion binding"/>
    <property type="evidence" value="ECO:0007669"/>
    <property type="project" value="UniProtKB-KW"/>
</dbReference>
<dbReference type="Proteomes" id="UP000191554">
    <property type="component" value="Unassembled WGS sequence"/>
</dbReference>
<dbReference type="Pfam" id="PF22613">
    <property type="entry name" value="Transketolase_C_1"/>
    <property type="match status" value="1"/>
</dbReference>
<evidence type="ECO:0000256" key="16">
    <source>
        <dbReference type="PIRSR" id="PIRSR605478-2"/>
    </source>
</evidence>
<evidence type="ECO:0000256" key="19">
    <source>
        <dbReference type="PIRSR" id="PIRSR605478-5"/>
    </source>
</evidence>
<evidence type="ECO:0000256" key="11">
    <source>
        <dbReference type="ARBA" id="ARBA00022842"/>
    </source>
</evidence>
<feature type="binding site" evidence="16">
    <location>
        <position position="472"/>
    </location>
    <ligand>
        <name>substrate</name>
    </ligand>
</feature>
<keyword evidence="12 17" id="KW-0786">Thiamine pyrophosphate</keyword>
<evidence type="ECO:0000256" key="4">
    <source>
        <dbReference type="ARBA" id="ARBA00002931"/>
    </source>
</evidence>
<dbReference type="PANTHER" id="PTHR43522:SF2">
    <property type="entry name" value="TRANSKETOLASE 1-RELATED"/>
    <property type="match status" value="1"/>
</dbReference>
<evidence type="ECO:0000256" key="3">
    <source>
        <dbReference type="ARBA" id="ARBA00001941"/>
    </source>
</evidence>
<evidence type="ECO:0000313" key="22">
    <source>
        <dbReference type="EMBL" id="OPX43611.1"/>
    </source>
</evidence>
<dbReference type="InterPro" id="IPR005475">
    <property type="entry name" value="Transketolase-like_Pyr-bd"/>
</dbReference>
<dbReference type="InterPro" id="IPR049557">
    <property type="entry name" value="Transketolase_CS"/>
</dbReference>
<dbReference type="PROSITE" id="PS00801">
    <property type="entry name" value="TRANSKETOLASE_1"/>
    <property type="match status" value="1"/>
</dbReference>
<feature type="binding site" evidence="17">
    <location>
        <position position="157"/>
    </location>
    <ligand>
        <name>thiamine diphosphate</name>
        <dbReference type="ChEBI" id="CHEBI:58937"/>
    </ligand>
</feature>
<evidence type="ECO:0000256" key="13">
    <source>
        <dbReference type="ARBA" id="ARBA00049473"/>
    </source>
</evidence>
<dbReference type="OrthoDB" id="8732661at2"/>
<gene>
    <name evidence="22" type="primary">tkt_2</name>
    <name evidence="22" type="ORF">CLHUN_25500</name>
</gene>
<evidence type="ECO:0000256" key="2">
    <source>
        <dbReference type="ARBA" id="ARBA00001936"/>
    </source>
</evidence>
<keyword evidence="9 18" id="KW-0479">Metal-binding</keyword>
<feature type="binding site" evidence="16">
    <location>
        <position position="261"/>
    </location>
    <ligand>
        <name>substrate</name>
    </ligand>
</feature>
<feature type="binding site" evidence="17">
    <location>
        <position position="436"/>
    </location>
    <ligand>
        <name>thiamine diphosphate</name>
        <dbReference type="ChEBI" id="CHEBI:58937"/>
    </ligand>
</feature>
<evidence type="ECO:0000256" key="15">
    <source>
        <dbReference type="PIRSR" id="PIRSR605478-1"/>
    </source>
</evidence>
<sequence>MSKLDTACINTIRILAAEAVQSANSGHPGLPLGAAPIAYSVWAKHMKHNPKNPNWAGRDRFVLSAGHGSAMLYSLLHVFGYNVSLEDLKNFRQFGSKTPGHPEFGHTEGVEITTGPLGQGVANGVGFAMAERLMASKFNKEGYNVVDNYTYVLSGDGCLMEGVASEAASLAGTLKLGRLILLYDSNKITIEGDTSIAFTEDVAKRFDAYGWQVLRVEDGNSADDISAAIEKAKAETGMPSIIIVNTQIGYGSPKAGTSGVHGEPLGAEALGKTKEYLGMCKDDCFNVTDEVAGFTKDFIQAGIKAEEAWNEMFKKYAAEFPGLAKEWELWQNSNYEELLLNDENFWKFDSKPNATRAISGNLINYLAGKLPNFVGGSADLAPSNKTYMKDMGDFSAADYSGRNLHFGVREHGMAAIANAMAIYGGLKTYCSTFFVFTDYMKGAMRLSALMKNPVTYVMTHDSIGVGEDGPTHQPIEQLASIRSIPNFVDFRPADANETAAGWFTAVTSTSAPTCLVLTRQNLPVLDIDGKIALKGAYTLLDSKNAAPQVILIASGSEVHATLEAGKQLQAEGIDARVVSMPSMALFEKQSAEYKESVLPSSVANRVAVEAATSFGWHKYAGLKGETVTIDTFGASGPAELLFKHYGFTAENIAAKAKAVIAK</sequence>
<evidence type="ECO:0000313" key="23">
    <source>
        <dbReference type="Proteomes" id="UP000191554"/>
    </source>
</evidence>
<evidence type="ECO:0000256" key="14">
    <source>
        <dbReference type="NCBIfam" id="TIGR00232"/>
    </source>
</evidence>
<keyword evidence="11 18" id="KW-0460">Magnesium</keyword>
<feature type="binding site" evidence="17">
    <location>
        <begin position="115"/>
        <end position="117"/>
    </location>
    <ligand>
        <name>thiamine diphosphate</name>
        <dbReference type="ChEBI" id="CHEBI:58937"/>
    </ligand>
</feature>
<dbReference type="GO" id="GO:0005829">
    <property type="term" value="C:cytosol"/>
    <property type="evidence" value="ECO:0007669"/>
    <property type="project" value="TreeGrafter"/>
</dbReference>
<evidence type="ECO:0000256" key="12">
    <source>
        <dbReference type="ARBA" id="ARBA00023052"/>
    </source>
</evidence>
<dbReference type="SUPFAM" id="SSF52922">
    <property type="entry name" value="TK C-terminal domain-like"/>
    <property type="match status" value="1"/>
</dbReference>
<feature type="binding site" evidence="17">
    <location>
        <position position="67"/>
    </location>
    <ligand>
        <name>thiamine diphosphate</name>
        <dbReference type="ChEBI" id="CHEBI:58937"/>
    </ligand>
</feature>
<comment type="cofactor">
    <cofactor evidence="17">
        <name>thiamine diphosphate</name>
        <dbReference type="ChEBI" id="CHEBI:58937"/>
    </cofactor>
    <text evidence="17">Binds 1 thiamine pyrophosphate per subunit. During the reaction, the substrate forms a covalent intermediate with the cofactor.</text>
</comment>
<dbReference type="InterPro" id="IPR009014">
    <property type="entry name" value="Transketo_C/PFOR_II"/>
</dbReference>
<organism evidence="22 23">
    <name type="scientific">Ruminiclostridium hungatei</name>
    <name type="common">Clostridium hungatei</name>
    <dbReference type="NCBI Taxonomy" id="48256"/>
    <lineage>
        <taxon>Bacteria</taxon>
        <taxon>Bacillati</taxon>
        <taxon>Bacillota</taxon>
        <taxon>Clostridia</taxon>
        <taxon>Eubacteriales</taxon>
        <taxon>Oscillospiraceae</taxon>
        <taxon>Ruminiclostridium</taxon>
    </lineage>
</organism>
<dbReference type="FunFam" id="3.40.50.970:FF:000045">
    <property type="entry name" value="Transketolase"/>
    <property type="match status" value="1"/>
</dbReference>
<feature type="binding site" evidence="17">
    <location>
        <position position="261"/>
    </location>
    <ligand>
        <name>thiamine diphosphate</name>
        <dbReference type="ChEBI" id="CHEBI:58937"/>
    </ligand>
</feature>